<evidence type="ECO:0000313" key="1">
    <source>
        <dbReference type="EMBL" id="KAL1256730.1"/>
    </source>
</evidence>
<comment type="caution">
    <text evidence="1">The sequence shown here is derived from an EMBL/GenBank/DDBJ whole genome shotgun (WGS) entry which is preliminary data.</text>
</comment>
<dbReference type="Proteomes" id="UP001558613">
    <property type="component" value="Unassembled WGS sequence"/>
</dbReference>
<organism evidence="1 2">
    <name type="scientific">Cirrhinus molitorella</name>
    <name type="common">mud carp</name>
    <dbReference type="NCBI Taxonomy" id="172907"/>
    <lineage>
        <taxon>Eukaryota</taxon>
        <taxon>Metazoa</taxon>
        <taxon>Chordata</taxon>
        <taxon>Craniata</taxon>
        <taxon>Vertebrata</taxon>
        <taxon>Euteleostomi</taxon>
        <taxon>Actinopterygii</taxon>
        <taxon>Neopterygii</taxon>
        <taxon>Teleostei</taxon>
        <taxon>Ostariophysi</taxon>
        <taxon>Cypriniformes</taxon>
        <taxon>Cyprinidae</taxon>
        <taxon>Labeoninae</taxon>
        <taxon>Labeonini</taxon>
        <taxon>Cirrhinus</taxon>
    </lineage>
</organism>
<keyword evidence="2" id="KW-1185">Reference proteome</keyword>
<proteinExistence type="predicted"/>
<dbReference type="EMBL" id="JAYMGO010000018">
    <property type="protein sequence ID" value="KAL1256730.1"/>
    <property type="molecule type" value="Genomic_DNA"/>
</dbReference>
<reference evidence="1 2" key="1">
    <citation type="submission" date="2023-09" db="EMBL/GenBank/DDBJ databases">
        <authorList>
            <person name="Wang M."/>
        </authorList>
    </citation>
    <scope>NUCLEOTIDE SEQUENCE [LARGE SCALE GENOMIC DNA]</scope>
    <source>
        <strain evidence="1">GT-2023</strain>
        <tissue evidence="1">Liver</tissue>
    </source>
</reference>
<evidence type="ECO:0000313" key="2">
    <source>
        <dbReference type="Proteomes" id="UP001558613"/>
    </source>
</evidence>
<sequence length="77" mass="8909">MKSNANAKWQSLGRDTQGVFKLCSLHQGCKCEPREDTHKVSSYITKSVFLSLCCFTAPLDLPRERKRRWLSLFIFCP</sequence>
<accession>A0ABR3LUZ8</accession>
<gene>
    <name evidence="1" type="ORF">QQF64_012275</name>
</gene>
<protein>
    <submittedName>
        <fullName evidence="1">Uncharacterized protein</fullName>
    </submittedName>
</protein>
<name>A0ABR3LUZ8_9TELE</name>